<feature type="domain" description="Ig-like" evidence="16">
    <location>
        <begin position="428"/>
        <end position="512"/>
    </location>
</feature>
<feature type="domain" description="Ig-like" evidence="16">
    <location>
        <begin position="335"/>
        <end position="422"/>
    </location>
</feature>
<feature type="domain" description="Ig-like" evidence="16">
    <location>
        <begin position="517"/>
        <end position="606"/>
    </location>
</feature>
<dbReference type="InterPro" id="IPR013783">
    <property type="entry name" value="Ig-like_fold"/>
</dbReference>
<keyword evidence="11" id="KW-0325">Glycoprotein</keyword>
<dbReference type="EMBL" id="HBUF01051160">
    <property type="protein sequence ID" value="CAG6621856.1"/>
    <property type="molecule type" value="Transcribed_RNA"/>
</dbReference>
<dbReference type="GO" id="GO:0030424">
    <property type="term" value="C:axon"/>
    <property type="evidence" value="ECO:0007669"/>
    <property type="project" value="TreeGrafter"/>
</dbReference>
<feature type="domain" description="Ig-like" evidence="16">
    <location>
        <begin position="25"/>
        <end position="130"/>
    </location>
</feature>
<evidence type="ECO:0000256" key="14">
    <source>
        <dbReference type="SAM" id="Phobius"/>
    </source>
</evidence>
<evidence type="ECO:0000313" key="18">
    <source>
        <dbReference type="EMBL" id="CAG6621856.1"/>
    </source>
</evidence>
<feature type="domain" description="Ig-like" evidence="16">
    <location>
        <begin position="242"/>
        <end position="330"/>
    </location>
</feature>
<dbReference type="SUPFAM" id="SSF49265">
    <property type="entry name" value="Fibronectin type III"/>
    <property type="match status" value="3"/>
</dbReference>
<comment type="subcellular location">
    <subcellularLocation>
        <location evidence="1">Cell membrane</location>
    </subcellularLocation>
    <subcellularLocation>
        <location evidence="2">Membrane</location>
        <topology evidence="2">Single-pass type I membrane protein</topology>
    </subcellularLocation>
</comment>
<evidence type="ECO:0000256" key="1">
    <source>
        <dbReference type="ARBA" id="ARBA00004236"/>
    </source>
</evidence>
<evidence type="ECO:0000256" key="7">
    <source>
        <dbReference type="ARBA" id="ARBA00022889"/>
    </source>
</evidence>
<evidence type="ECO:0000256" key="6">
    <source>
        <dbReference type="ARBA" id="ARBA00022737"/>
    </source>
</evidence>
<dbReference type="GO" id="GO:0005886">
    <property type="term" value="C:plasma membrane"/>
    <property type="evidence" value="ECO:0007669"/>
    <property type="project" value="UniProtKB-SubCell"/>
</dbReference>
<evidence type="ECO:0000256" key="9">
    <source>
        <dbReference type="ARBA" id="ARBA00023136"/>
    </source>
</evidence>
<feature type="chain" id="PRO_5036428375" evidence="15">
    <location>
        <begin position="20"/>
        <end position="1255"/>
    </location>
</feature>
<sequence length="1255" mass="139496">MLGSLSLCFLAISVASSNALVQSPPRIVKQPPSSEELLFQVVTQQNENDRPFVIECEAEAEPAPKYRWTKNGKPFDWQAYDDRISQQPGRGTLVISSPRDEDFGQYQCFAENEWGTATSNSVLVRKAELNSFKDEPPQTVSANEGEPFKLTCQPPDGWPKPSVYWLIQDVAGSIKSINNSRMTIDPEGNLWFSNVTRQDASDDFYYVCSATAMYRNEYKIGNRILLNVIATGVSASQNRHAPKQQYATRKNEVALRNKKVELFCIFGGTPLPQTIWYKNGQAINPSDRISQGNYGKSLIIKHVDFDDQGKYTCDVSNGVGEARSYSIDVNVMAAPYFTVEPEIYNKAEEETVTFRCEAEGLPKPEIKWVHNGKPINQAPPNPRRKVGPNYITIENLSKTDTGNYGCNATNSLGYVYKDVYVNVLAHAPEITEQPKDEFTVDGRSVVLTCRVFGAPKPEVKWVHNQVEVTGGRYTILETGDLQIADVQFGDAGEYTCFASNKLGHADASGSLTVKEHTRITDEPEDYEVPAGTSATFRCNAVSDPSLKLTIEWRRGTEVIDFESEPRFVQSNDYSLTVTKTSELDSGVYTCRAKTDLDFTEAQATLTVQDVPNSPRLQKVQCNKRDASIQWSPMGDNRAPILRYTIEYNTSFTPDTWETAFDAVPATDMTYTVPMSPWANFTFRVIAWNKIGKSLPSGHSTVCTTLPDVPFKNPDNVEGRGSTPNNLVISWTAMPEIEHNAPHFMYRVFWKRDNTGEDWNTDDVSDWRRSEIILPNQPTFQPYRIKVVAINEKGEANVSPKEIRGFSGEDVPLEAPSNFTLGTVIDAKKAVLSWNPVSNSSLRGHFRGYKIQTWTEKDGEASIREVLIKSDATTALVDKFVPASKNFARVLAYNGAYNGPPSETIAFVTPEGVPGTVQSLEAIPLGASAFYLKWVKPEQPNGVLQGYKIKYQSVKGTKVGPLLERLPYLTDPSRTTAKLAGLEPATKYRIHIAGYTKAGDGADYFIEQKTRGTDTLPPGKPNFKLVNSGSENGYGAFKVLWEPNAEHPGSHFFVKYRIKGETMYRESAPEVNEDFTIIRALRPSETYEFRVVSVDGENLTESDTQDIDISSDGVSVMPYDTVATAGWFIGMLLAIAFLIVVLILVCLIKRNRGGKYAVHEREAAHGRHDYPEEPGFNEYSQPLDGKPRTRSSMSSEKHPVESDTDSMAEYGDGDTAQFTEDGSFIGLYAGGKKKPLSPTIVPPPLPQPMSAIATYV</sequence>
<dbReference type="InterPro" id="IPR013098">
    <property type="entry name" value="Ig_I-set"/>
</dbReference>
<dbReference type="Pfam" id="PF00041">
    <property type="entry name" value="fn3"/>
    <property type="match status" value="3"/>
</dbReference>
<dbReference type="FunFam" id="2.60.40.10:FF:000035">
    <property type="entry name" value="Contactin 1"/>
    <property type="match status" value="1"/>
</dbReference>
<dbReference type="FunFam" id="2.60.40.10:FF:000028">
    <property type="entry name" value="Neuronal cell adhesion molecule"/>
    <property type="match status" value="1"/>
</dbReference>
<dbReference type="InterPro" id="IPR007110">
    <property type="entry name" value="Ig-like_dom"/>
</dbReference>
<dbReference type="FunFam" id="2.60.40.10:FF:000004">
    <property type="entry name" value="DCC isoform 1"/>
    <property type="match status" value="1"/>
</dbReference>
<dbReference type="PROSITE" id="PS50853">
    <property type="entry name" value="FN3"/>
    <property type="match status" value="4"/>
</dbReference>
<keyword evidence="10" id="KW-1015">Disulfide bond</keyword>
<dbReference type="SMART" id="SM00060">
    <property type="entry name" value="FN3"/>
    <property type="match status" value="5"/>
</dbReference>
<dbReference type="GO" id="GO:0098632">
    <property type="term" value="F:cell-cell adhesion mediator activity"/>
    <property type="evidence" value="ECO:0007669"/>
    <property type="project" value="TreeGrafter"/>
</dbReference>
<keyword evidence="3" id="KW-1003">Cell membrane</keyword>
<reference evidence="18" key="1">
    <citation type="submission" date="2021-05" db="EMBL/GenBank/DDBJ databases">
        <authorList>
            <person name="Alioto T."/>
            <person name="Alioto T."/>
            <person name="Gomez Garrido J."/>
        </authorList>
    </citation>
    <scope>NUCLEOTIDE SEQUENCE</scope>
</reference>
<dbReference type="Pfam" id="PF07679">
    <property type="entry name" value="I-set"/>
    <property type="match status" value="4"/>
</dbReference>
<feature type="domain" description="Fibronectin type-III" evidence="17">
    <location>
        <begin position="610"/>
        <end position="707"/>
    </location>
</feature>
<dbReference type="Gene3D" id="2.60.40.10">
    <property type="entry name" value="Immunoglobulins"/>
    <property type="match status" value="10"/>
</dbReference>
<dbReference type="SUPFAM" id="SSF48726">
    <property type="entry name" value="Immunoglobulin"/>
    <property type="match status" value="6"/>
</dbReference>
<evidence type="ECO:0000259" key="16">
    <source>
        <dbReference type="PROSITE" id="PS50835"/>
    </source>
</evidence>
<dbReference type="EMBL" id="HBUF01346053">
    <property type="protein sequence ID" value="CAG6709394.1"/>
    <property type="molecule type" value="Transcribed_RNA"/>
</dbReference>
<dbReference type="PANTHER" id="PTHR44170:SF6">
    <property type="entry name" value="CONTACTIN"/>
    <property type="match status" value="1"/>
</dbReference>
<keyword evidence="7" id="KW-0130">Cell adhesion</keyword>
<dbReference type="InterPro" id="IPR003599">
    <property type="entry name" value="Ig_sub"/>
</dbReference>
<keyword evidence="6" id="KW-0677">Repeat</keyword>
<feature type="domain" description="Fibronectin type-III" evidence="17">
    <location>
        <begin position="814"/>
        <end position="911"/>
    </location>
</feature>
<dbReference type="InterPro" id="IPR036116">
    <property type="entry name" value="FN3_sf"/>
</dbReference>
<keyword evidence="4 14" id="KW-0812">Transmembrane</keyword>
<feature type="domain" description="Ig-like" evidence="16">
    <location>
        <begin position="137"/>
        <end position="221"/>
    </location>
</feature>
<dbReference type="FunFam" id="2.60.40.10:FF:000032">
    <property type="entry name" value="palladin isoform X1"/>
    <property type="match status" value="1"/>
</dbReference>
<evidence type="ECO:0000256" key="15">
    <source>
        <dbReference type="SAM" id="SignalP"/>
    </source>
</evidence>
<evidence type="ECO:0000259" key="17">
    <source>
        <dbReference type="PROSITE" id="PS50853"/>
    </source>
</evidence>
<dbReference type="InterPro" id="IPR003961">
    <property type="entry name" value="FN3_dom"/>
</dbReference>
<feature type="domain" description="Fibronectin type-III" evidence="17">
    <location>
        <begin position="712"/>
        <end position="809"/>
    </location>
</feature>
<evidence type="ECO:0000256" key="8">
    <source>
        <dbReference type="ARBA" id="ARBA00022989"/>
    </source>
</evidence>
<accession>A0A8D8MEL6</accession>
<organism evidence="18">
    <name type="scientific">Cacopsylla melanoneura</name>
    <dbReference type="NCBI Taxonomy" id="428564"/>
    <lineage>
        <taxon>Eukaryota</taxon>
        <taxon>Metazoa</taxon>
        <taxon>Ecdysozoa</taxon>
        <taxon>Arthropoda</taxon>
        <taxon>Hexapoda</taxon>
        <taxon>Insecta</taxon>
        <taxon>Pterygota</taxon>
        <taxon>Neoptera</taxon>
        <taxon>Paraneoptera</taxon>
        <taxon>Hemiptera</taxon>
        <taxon>Sternorrhyncha</taxon>
        <taxon>Psylloidea</taxon>
        <taxon>Psyllidae</taxon>
        <taxon>Psyllinae</taxon>
        <taxon>Cacopsylla</taxon>
    </lineage>
</organism>
<dbReference type="InterPro" id="IPR003598">
    <property type="entry name" value="Ig_sub2"/>
</dbReference>
<dbReference type="FunFam" id="2.60.40.10:FF:001718">
    <property type="entry name" value="Neuroglian, isoform D"/>
    <property type="match status" value="1"/>
</dbReference>
<evidence type="ECO:0000256" key="10">
    <source>
        <dbReference type="ARBA" id="ARBA00023157"/>
    </source>
</evidence>
<dbReference type="InterPro" id="IPR036179">
    <property type="entry name" value="Ig-like_dom_sf"/>
</dbReference>
<evidence type="ECO:0000256" key="13">
    <source>
        <dbReference type="SAM" id="MobiDB-lite"/>
    </source>
</evidence>
<dbReference type="CDD" id="cd00063">
    <property type="entry name" value="FN3"/>
    <property type="match status" value="5"/>
</dbReference>
<keyword evidence="12" id="KW-0393">Immunoglobulin domain</keyword>
<dbReference type="SMART" id="SM00408">
    <property type="entry name" value="IGc2"/>
    <property type="match status" value="6"/>
</dbReference>
<dbReference type="FunFam" id="2.60.40.10:FF:001687">
    <property type="entry name" value="Neuroglian, isoform E"/>
    <property type="match status" value="1"/>
</dbReference>
<dbReference type="Pfam" id="PF13882">
    <property type="entry name" value="Bravo_FIGEY"/>
    <property type="match status" value="1"/>
</dbReference>
<dbReference type="PROSITE" id="PS50835">
    <property type="entry name" value="IG_LIKE"/>
    <property type="match status" value="6"/>
</dbReference>
<evidence type="ECO:0000256" key="2">
    <source>
        <dbReference type="ARBA" id="ARBA00004479"/>
    </source>
</evidence>
<dbReference type="AlphaFoldDB" id="A0A8D8MEL6"/>
<dbReference type="SMART" id="SM00409">
    <property type="entry name" value="IG"/>
    <property type="match status" value="6"/>
</dbReference>
<dbReference type="InterPro" id="IPR026966">
    <property type="entry name" value="Neurofascin/L1/NrCAM_C"/>
</dbReference>
<evidence type="ECO:0000256" key="4">
    <source>
        <dbReference type="ARBA" id="ARBA00022692"/>
    </source>
</evidence>
<feature type="compositionally biased region" description="Basic and acidic residues" evidence="13">
    <location>
        <begin position="1161"/>
        <end position="1170"/>
    </location>
</feature>
<dbReference type="Pfam" id="PF13927">
    <property type="entry name" value="Ig_3"/>
    <property type="match status" value="1"/>
</dbReference>
<feature type="region of interest" description="Disordered" evidence="13">
    <location>
        <begin position="1161"/>
        <end position="1212"/>
    </location>
</feature>
<keyword evidence="5 15" id="KW-0732">Signal</keyword>
<keyword evidence="9 14" id="KW-0472">Membrane</keyword>
<evidence type="ECO:0000256" key="5">
    <source>
        <dbReference type="ARBA" id="ARBA00022729"/>
    </source>
</evidence>
<protein>
    <submittedName>
        <fullName evidence="18">Neuroglian</fullName>
    </submittedName>
</protein>
<evidence type="ECO:0000256" key="3">
    <source>
        <dbReference type="ARBA" id="ARBA00022475"/>
    </source>
</evidence>
<dbReference type="FunFam" id="2.60.40.10:FF:001928">
    <property type="entry name" value="neuroglian isoform X2"/>
    <property type="match status" value="1"/>
</dbReference>
<feature type="signal peptide" evidence="15">
    <location>
        <begin position="1"/>
        <end position="19"/>
    </location>
</feature>
<feature type="transmembrane region" description="Helical" evidence="14">
    <location>
        <begin position="1124"/>
        <end position="1147"/>
    </location>
</feature>
<feature type="domain" description="Fibronectin type-III" evidence="17">
    <location>
        <begin position="912"/>
        <end position="1017"/>
    </location>
</feature>
<dbReference type="FunFam" id="2.60.40.10:FF:000005">
    <property type="entry name" value="Neuronal cell adhesion molecule"/>
    <property type="match status" value="1"/>
</dbReference>
<evidence type="ECO:0000256" key="11">
    <source>
        <dbReference type="ARBA" id="ARBA00023180"/>
    </source>
</evidence>
<name>A0A8D8MEL6_9HEMI</name>
<evidence type="ECO:0000256" key="12">
    <source>
        <dbReference type="ARBA" id="ARBA00023319"/>
    </source>
</evidence>
<proteinExistence type="predicted"/>
<dbReference type="GO" id="GO:0007420">
    <property type="term" value="P:brain development"/>
    <property type="evidence" value="ECO:0007669"/>
    <property type="project" value="TreeGrafter"/>
</dbReference>
<keyword evidence="8 14" id="KW-1133">Transmembrane helix</keyword>
<dbReference type="PANTHER" id="PTHR44170">
    <property type="entry name" value="PROTEIN SIDEKICK"/>
    <property type="match status" value="1"/>
</dbReference>
<dbReference type="GO" id="GO:0007411">
    <property type="term" value="P:axon guidance"/>
    <property type="evidence" value="ECO:0007669"/>
    <property type="project" value="TreeGrafter"/>
</dbReference>